<organism evidence="1 2">
    <name type="scientific">Candidatus Syntropharchaeum butanivorans</name>
    <dbReference type="NCBI Taxonomy" id="1839936"/>
    <lineage>
        <taxon>Archaea</taxon>
        <taxon>Methanobacteriati</taxon>
        <taxon>Methanobacteriota</taxon>
        <taxon>Stenosarchaea group</taxon>
        <taxon>Methanomicrobia</taxon>
        <taxon>Methanosarcinales</taxon>
        <taxon>ANME-2 cluster</taxon>
        <taxon>Candidatus Syntropharchaeum</taxon>
    </lineage>
</organism>
<comment type="caution">
    <text evidence="1">The sequence shown here is derived from an EMBL/GenBank/DDBJ whole genome shotgun (WGS) entry which is preliminary data.</text>
</comment>
<evidence type="ECO:0000313" key="2">
    <source>
        <dbReference type="Proteomes" id="UP000185779"/>
    </source>
</evidence>
<keyword evidence="1" id="KW-0540">Nuclease</keyword>
<evidence type="ECO:0000313" key="1">
    <source>
        <dbReference type="EMBL" id="OFV65790.1"/>
    </source>
</evidence>
<accession>A0A1F2P3H9</accession>
<reference evidence="1" key="1">
    <citation type="submission" date="2016-05" db="EMBL/GenBank/DDBJ databases">
        <title>Microbial consortia oxidize butane by reversing methanogenesis.</title>
        <authorList>
            <person name="Laso-Perez R."/>
            <person name="Richter M."/>
            <person name="Wegener G."/>
            <person name="Musat F."/>
        </authorList>
    </citation>
    <scope>NUCLEOTIDE SEQUENCE [LARGE SCALE GENOMIC DNA]</scope>
    <source>
        <strain evidence="1">BOX1</strain>
    </source>
</reference>
<dbReference type="InterPro" id="IPR019066">
    <property type="entry name" value="Restrct_endonuc_II_SacI"/>
</dbReference>
<dbReference type="GO" id="GO:0004519">
    <property type="term" value="F:endonuclease activity"/>
    <property type="evidence" value="ECO:0007669"/>
    <property type="project" value="UniProtKB-KW"/>
</dbReference>
<keyword evidence="1" id="KW-0378">Hydrolase</keyword>
<dbReference type="STRING" id="1839936.SBU_001199"/>
<dbReference type="Proteomes" id="UP000185779">
    <property type="component" value="Unassembled WGS sequence"/>
</dbReference>
<protein>
    <submittedName>
        <fullName evidence="1">Restriction endonuclease, type II, SacI</fullName>
    </submittedName>
</protein>
<keyword evidence="2" id="KW-1185">Reference proteome</keyword>
<proteinExistence type="predicted"/>
<gene>
    <name evidence="1" type="ORF">SBU_001199</name>
</gene>
<name>A0A1F2P3H9_9EURY</name>
<dbReference type="Pfam" id="PF09566">
    <property type="entry name" value="RE_SacI"/>
    <property type="match status" value="1"/>
</dbReference>
<keyword evidence="1" id="KW-0255">Endonuclease</keyword>
<sequence length="372" mass="42832">MSDNKKKSKGLDAKNALEVLNKVWAEIQDLPHDQIYKTTFVDKETEEKIRLLINSRTKAFRYAIFTQILAKLVDPSVNCLVLQVQASILGAFDARSFCKKTIVPFEREQLDNILGASSDPYVGKPLRHEKISLEIIDHIKDKEGWKNLYTMLHKIEEKNESEFTLAVLKQILLEIRKLLSQRVILPPSIRFISTEDLKEILISYLAKPSQGLRPQAIVYALFKVFNEKTSTFAKITTVKATVSDVYTKRKADIECKDAEGNLKLAICVTEQLSSEKLESELQKANINNVRNVLIIAHRIDVPPEEVNRILRKYTLEVAISTLVDFIVMMTVMLNNEMRKKLVLKMYEVLHELESPDHLREWDKTIRKKLGIK</sequence>
<dbReference type="EMBL" id="LYOR01000006">
    <property type="protein sequence ID" value="OFV65790.1"/>
    <property type="molecule type" value="Genomic_DNA"/>
</dbReference>
<dbReference type="AlphaFoldDB" id="A0A1F2P3H9"/>